<dbReference type="Pfam" id="PF10263">
    <property type="entry name" value="SprT-like"/>
    <property type="match status" value="1"/>
</dbReference>
<evidence type="ECO:0000259" key="2">
    <source>
        <dbReference type="Pfam" id="PF10263"/>
    </source>
</evidence>
<dbReference type="eggNOG" id="ENOG502RJ6T">
    <property type="taxonomic scope" value="Eukaryota"/>
</dbReference>
<keyword evidence="5" id="KW-1185">Reference proteome</keyword>
<evidence type="ECO:0000256" key="1">
    <source>
        <dbReference type="SAM" id="MobiDB-lite"/>
    </source>
</evidence>
<dbReference type="VEuPathDB" id="FungiDB:MAPG_06982"/>
<reference evidence="5" key="2">
    <citation type="submission" date="2010-05" db="EMBL/GenBank/DDBJ databases">
        <title>The genome sequence of Magnaporthe poae strain ATCC 64411.</title>
        <authorList>
            <person name="Ma L.-J."/>
            <person name="Dead R."/>
            <person name="Young S."/>
            <person name="Zeng Q."/>
            <person name="Koehrsen M."/>
            <person name="Alvarado L."/>
            <person name="Berlin A."/>
            <person name="Chapman S.B."/>
            <person name="Chen Z."/>
            <person name="Freedman E."/>
            <person name="Gellesch M."/>
            <person name="Goldberg J."/>
            <person name="Griggs A."/>
            <person name="Gujja S."/>
            <person name="Heilman E.R."/>
            <person name="Heiman D."/>
            <person name="Hepburn T."/>
            <person name="Howarth C."/>
            <person name="Jen D."/>
            <person name="Larson L."/>
            <person name="Mehta T."/>
            <person name="Neiman D."/>
            <person name="Pearson M."/>
            <person name="Roberts A."/>
            <person name="Saif S."/>
            <person name="Shea T."/>
            <person name="Shenoy N."/>
            <person name="Sisk P."/>
            <person name="Stolte C."/>
            <person name="Sykes S."/>
            <person name="Walk T."/>
            <person name="White J."/>
            <person name="Yandava C."/>
            <person name="Haas B."/>
            <person name="Nusbaum C."/>
            <person name="Birren B."/>
        </authorList>
    </citation>
    <scope>NUCLEOTIDE SEQUENCE [LARGE SCALE GENOMIC DNA]</scope>
    <source>
        <strain evidence="5">ATCC 64411 / 73-15</strain>
    </source>
</reference>
<organism evidence="4 5">
    <name type="scientific">Magnaporthiopsis poae (strain ATCC 64411 / 73-15)</name>
    <name type="common">Kentucky bluegrass fungus</name>
    <name type="synonym">Magnaporthe poae</name>
    <dbReference type="NCBI Taxonomy" id="644358"/>
    <lineage>
        <taxon>Eukaryota</taxon>
        <taxon>Fungi</taxon>
        <taxon>Dikarya</taxon>
        <taxon>Ascomycota</taxon>
        <taxon>Pezizomycotina</taxon>
        <taxon>Sordariomycetes</taxon>
        <taxon>Sordariomycetidae</taxon>
        <taxon>Magnaporthales</taxon>
        <taxon>Magnaporthaceae</taxon>
        <taxon>Magnaporthiopsis</taxon>
    </lineage>
</organism>
<gene>
    <name evidence="3" type="ORF">MAPG_06982</name>
</gene>
<dbReference type="STRING" id="644358.A0A0C4E3I2"/>
<name>A0A0C4E3I2_MAGP6</name>
<evidence type="ECO:0000313" key="4">
    <source>
        <dbReference type="EnsemblFungi" id="MAPG_06982T0"/>
    </source>
</evidence>
<feature type="region of interest" description="Disordered" evidence="1">
    <location>
        <begin position="1"/>
        <end position="52"/>
    </location>
</feature>
<reference evidence="3" key="3">
    <citation type="submission" date="2011-03" db="EMBL/GenBank/DDBJ databases">
        <title>Annotation of Magnaporthe poae ATCC 64411.</title>
        <authorList>
            <person name="Ma L.-J."/>
            <person name="Dead R."/>
            <person name="Young S.K."/>
            <person name="Zeng Q."/>
            <person name="Gargeya S."/>
            <person name="Fitzgerald M."/>
            <person name="Haas B."/>
            <person name="Abouelleil A."/>
            <person name="Alvarado L."/>
            <person name="Arachchi H.M."/>
            <person name="Berlin A."/>
            <person name="Brown A."/>
            <person name="Chapman S.B."/>
            <person name="Chen Z."/>
            <person name="Dunbar C."/>
            <person name="Freedman E."/>
            <person name="Gearin G."/>
            <person name="Gellesch M."/>
            <person name="Goldberg J."/>
            <person name="Griggs A."/>
            <person name="Gujja S."/>
            <person name="Heiman D."/>
            <person name="Howarth C."/>
            <person name="Larson L."/>
            <person name="Lui A."/>
            <person name="MacDonald P.J.P."/>
            <person name="Mehta T."/>
            <person name="Montmayeur A."/>
            <person name="Murphy C."/>
            <person name="Neiman D."/>
            <person name="Pearson M."/>
            <person name="Priest M."/>
            <person name="Roberts A."/>
            <person name="Saif S."/>
            <person name="Shea T."/>
            <person name="Shenoy N."/>
            <person name="Sisk P."/>
            <person name="Stolte C."/>
            <person name="Sykes S."/>
            <person name="Yandava C."/>
            <person name="Wortman J."/>
            <person name="Nusbaum C."/>
            <person name="Birren B."/>
        </authorList>
    </citation>
    <scope>NUCLEOTIDE SEQUENCE</scope>
    <source>
        <strain evidence="3">ATCC 64411</strain>
    </source>
</reference>
<reference evidence="4" key="4">
    <citation type="journal article" date="2015" name="G3 (Bethesda)">
        <title>Genome sequences of three phytopathogenic species of the Magnaporthaceae family of fungi.</title>
        <authorList>
            <person name="Okagaki L.H."/>
            <person name="Nunes C.C."/>
            <person name="Sailsbery J."/>
            <person name="Clay B."/>
            <person name="Brown D."/>
            <person name="John T."/>
            <person name="Oh Y."/>
            <person name="Young N."/>
            <person name="Fitzgerald M."/>
            <person name="Haas B.J."/>
            <person name="Zeng Q."/>
            <person name="Young S."/>
            <person name="Adiconis X."/>
            <person name="Fan L."/>
            <person name="Levin J.Z."/>
            <person name="Mitchell T.K."/>
            <person name="Okubara P.A."/>
            <person name="Farman M.L."/>
            <person name="Kohn L.M."/>
            <person name="Birren B."/>
            <person name="Ma L.-J."/>
            <person name="Dean R.A."/>
        </authorList>
    </citation>
    <scope>NUCLEOTIDE SEQUENCE</scope>
    <source>
        <strain evidence="4">ATCC 64411 / 73-15</strain>
    </source>
</reference>
<reference evidence="3" key="1">
    <citation type="submission" date="2010-05" db="EMBL/GenBank/DDBJ databases">
        <title>The Genome Sequence of Magnaporthe poae strain ATCC 64411.</title>
        <authorList>
            <consortium name="The Broad Institute Genome Sequencing Platform"/>
            <consortium name="Broad Institute Genome Sequencing Center for Infectious Disease"/>
            <person name="Ma L.-J."/>
            <person name="Dead R."/>
            <person name="Young S."/>
            <person name="Zeng Q."/>
            <person name="Koehrsen M."/>
            <person name="Alvarado L."/>
            <person name="Berlin A."/>
            <person name="Chapman S.B."/>
            <person name="Chen Z."/>
            <person name="Freedman E."/>
            <person name="Gellesch M."/>
            <person name="Goldberg J."/>
            <person name="Griggs A."/>
            <person name="Gujja S."/>
            <person name="Heilman E.R."/>
            <person name="Heiman D."/>
            <person name="Hepburn T."/>
            <person name="Howarth C."/>
            <person name="Jen D."/>
            <person name="Larson L."/>
            <person name="Mehta T."/>
            <person name="Neiman D."/>
            <person name="Pearson M."/>
            <person name="Roberts A."/>
            <person name="Saif S."/>
            <person name="Shea T."/>
            <person name="Shenoy N."/>
            <person name="Sisk P."/>
            <person name="Stolte C."/>
            <person name="Sykes S."/>
            <person name="Walk T."/>
            <person name="White J."/>
            <person name="Yandava C."/>
            <person name="Haas B."/>
            <person name="Nusbaum C."/>
            <person name="Birren B."/>
        </authorList>
    </citation>
    <scope>NUCLEOTIDE SEQUENCE</scope>
    <source>
        <strain evidence="3">ATCC 64411</strain>
    </source>
</reference>
<reference evidence="4" key="5">
    <citation type="submission" date="2015-06" db="UniProtKB">
        <authorList>
            <consortium name="EnsemblFungi"/>
        </authorList>
    </citation>
    <scope>IDENTIFICATION</scope>
    <source>
        <strain evidence="4">ATCC 64411</strain>
    </source>
</reference>
<evidence type="ECO:0000313" key="3">
    <source>
        <dbReference type="EMBL" id="KLU87992.1"/>
    </source>
</evidence>
<dbReference type="AlphaFoldDB" id="A0A0C4E3I2"/>
<dbReference type="EMBL" id="ADBL01001675">
    <property type="status" value="NOT_ANNOTATED_CDS"/>
    <property type="molecule type" value="Genomic_DNA"/>
</dbReference>
<accession>A0A0C4E3I2</accession>
<sequence length="460" mass="52302">MAEWVGRGGIPPYPSPDHFSSYDPRDVGFCGEDRFGQPRYGGDWRDDRRDDSRADLAGLHEWDFASASPSPPLVGPPSGQPSVFFVRADHAKKPPSPPVPLLHPKPQVHKHQLQSPGSYAPLMERTSSGISISTDPLPECSCCCTKDEDDLDLLTDEEAARIVVEQKAEFLRRHPDSAHERILRSLVHPRAAEADFELDDAALGSLFSATNEIFFGGRLTSRVDWDWSHWSTGDKYAAKIIGTTAMRRSRRLLGYETLIVLSSPILRDARYSRRLLISTFLHELIHSYLFIMCGHRARLCGGHTTGFRKIASLIDDFAGPGTLHLREMEADLERFRLPPKGQALSPPLQQQYQYHHQVQEQHHHHHHHHYHYHHHNTRKHQQYPHAANCNYDRPCCDGGGWEAGGSHDEWDCAVMPQQQQQQPPQQQQQMQLPQLPPVVSRPPLVLSMTQHTFGPQRDLW</sequence>
<dbReference type="GO" id="GO:0006950">
    <property type="term" value="P:response to stress"/>
    <property type="evidence" value="ECO:0007669"/>
    <property type="project" value="UniProtKB-ARBA"/>
</dbReference>
<dbReference type="OrthoDB" id="5236983at2759"/>
<feature type="domain" description="SprT-like" evidence="2">
    <location>
        <begin position="205"/>
        <end position="316"/>
    </location>
</feature>
<dbReference type="Proteomes" id="UP000011715">
    <property type="component" value="Unassembled WGS sequence"/>
</dbReference>
<dbReference type="InterPro" id="IPR006640">
    <property type="entry name" value="SprT-like_domain"/>
</dbReference>
<feature type="compositionally biased region" description="Basic and acidic residues" evidence="1">
    <location>
        <begin position="23"/>
        <end position="52"/>
    </location>
</feature>
<evidence type="ECO:0000313" key="5">
    <source>
        <dbReference type="Proteomes" id="UP000011715"/>
    </source>
</evidence>
<dbReference type="EMBL" id="GL876971">
    <property type="protein sequence ID" value="KLU87992.1"/>
    <property type="molecule type" value="Genomic_DNA"/>
</dbReference>
<dbReference type="EnsemblFungi" id="MAPG_06982T0">
    <property type="protein sequence ID" value="MAPG_06982T0"/>
    <property type="gene ID" value="MAPG_06982"/>
</dbReference>
<proteinExistence type="predicted"/>
<protein>
    <recommendedName>
        <fullName evidence="2">SprT-like domain-containing protein</fullName>
    </recommendedName>
</protein>